<comment type="cofactor">
    <cofactor evidence="4">
        <name>Zn(2+)</name>
        <dbReference type="ChEBI" id="CHEBI:29105"/>
    </cofactor>
</comment>
<organism evidence="7 8">
    <name type="scientific">Baekduia soli</name>
    <dbReference type="NCBI Taxonomy" id="496014"/>
    <lineage>
        <taxon>Bacteria</taxon>
        <taxon>Bacillati</taxon>
        <taxon>Actinomycetota</taxon>
        <taxon>Thermoleophilia</taxon>
        <taxon>Solirubrobacterales</taxon>
        <taxon>Baekduiaceae</taxon>
        <taxon>Baekduia</taxon>
    </lineage>
</organism>
<dbReference type="InterPro" id="IPR013154">
    <property type="entry name" value="ADH-like_N"/>
</dbReference>
<dbReference type="InterPro" id="IPR050129">
    <property type="entry name" value="Zn_alcohol_dh"/>
</dbReference>
<gene>
    <name evidence="7" type="ORF">FSW04_23225</name>
</gene>
<keyword evidence="1 4" id="KW-0479">Metal-binding</keyword>
<evidence type="ECO:0000256" key="1">
    <source>
        <dbReference type="ARBA" id="ARBA00022723"/>
    </source>
</evidence>
<dbReference type="EMBL" id="CP042430">
    <property type="protein sequence ID" value="QEC50204.1"/>
    <property type="molecule type" value="Genomic_DNA"/>
</dbReference>
<dbReference type="GO" id="GO:0008270">
    <property type="term" value="F:zinc ion binding"/>
    <property type="evidence" value="ECO:0007669"/>
    <property type="project" value="InterPro"/>
</dbReference>
<dbReference type="OrthoDB" id="9797931at2"/>
<dbReference type="InterPro" id="IPR002328">
    <property type="entry name" value="ADH_Zn_CS"/>
</dbReference>
<reference evidence="7 8" key="1">
    <citation type="journal article" date="2018" name="J. Microbiol.">
        <title>Baekduia soli gen. nov., sp. nov., a novel bacterium isolated from the soil of Baekdu Mountain and proposal of a novel family name, Baekduiaceae fam. nov.</title>
        <authorList>
            <person name="An D.S."/>
            <person name="Siddiqi M.Z."/>
            <person name="Kim K.H."/>
            <person name="Yu H.S."/>
            <person name="Im W.T."/>
        </authorList>
    </citation>
    <scope>NUCLEOTIDE SEQUENCE [LARGE SCALE GENOMIC DNA]</scope>
    <source>
        <strain evidence="7 8">BR7-21</strain>
    </source>
</reference>
<feature type="domain" description="Alcohol dehydrogenase-like N-terminal" evidence="6">
    <location>
        <begin position="21"/>
        <end position="117"/>
    </location>
</feature>
<keyword evidence="8" id="KW-1185">Reference proteome</keyword>
<dbReference type="AlphaFoldDB" id="A0A5B8UB28"/>
<keyword evidence="3" id="KW-0560">Oxidoreductase</keyword>
<evidence type="ECO:0000256" key="3">
    <source>
        <dbReference type="ARBA" id="ARBA00023002"/>
    </source>
</evidence>
<dbReference type="Gene3D" id="3.90.180.10">
    <property type="entry name" value="Medium-chain alcohol dehydrogenases, catalytic domain"/>
    <property type="match status" value="1"/>
</dbReference>
<keyword evidence="2 4" id="KW-0862">Zinc</keyword>
<dbReference type="PANTHER" id="PTHR43401:SF2">
    <property type="entry name" value="L-THREONINE 3-DEHYDROGENASE"/>
    <property type="match status" value="1"/>
</dbReference>
<dbReference type="RefSeq" id="WP_146922587.1">
    <property type="nucleotide sequence ID" value="NZ_CP042430.1"/>
</dbReference>
<dbReference type="PANTHER" id="PTHR43401">
    <property type="entry name" value="L-THREONINE 3-DEHYDROGENASE"/>
    <property type="match status" value="1"/>
</dbReference>
<sequence>MRAAILHGPGDLRVEEVAEPRGEVVVEVRAATTCGTDAKMLAHGHPALGPYPAAFGHETAGVRTDTGERVLVGDSAPCGTCAACRAGRTNLCRAMTWIFGGFAERIAAPAAALHPIPGGLPFAAAAMAEPLAACLHAVGRGPREREVAVLGGGTIGLMLARLLALDGREVAVVDRHTARRAQADDLGARGVEAIGDVPLVFEAVGRPEAWHTAVSMVATGGTVVLVGGCPAGDVALPGARLHYEEVDVHGAFHHTPAEVDEALALLSNGAVDHAAFAGATVGLDGLATALTSASEPGAAARKLVVQPDR</sequence>
<evidence type="ECO:0000256" key="4">
    <source>
        <dbReference type="RuleBase" id="RU361277"/>
    </source>
</evidence>
<dbReference type="SUPFAM" id="SSF50129">
    <property type="entry name" value="GroES-like"/>
    <property type="match status" value="1"/>
</dbReference>
<protein>
    <submittedName>
        <fullName evidence="7">Zinc-binding dehydrogenase</fullName>
    </submittedName>
</protein>
<evidence type="ECO:0000313" key="7">
    <source>
        <dbReference type="EMBL" id="QEC50204.1"/>
    </source>
</evidence>
<dbReference type="InterPro" id="IPR011032">
    <property type="entry name" value="GroES-like_sf"/>
</dbReference>
<dbReference type="GO" id="GO:0016491">
    <property type="term" value="F:oxidoreductase activity"/>
    <property type="evidence" value="ECO:0007669"/>
    <property type="project" value="UniProtKB-KW"/>
</dbReference>
<dbReference type="PROSITE" id="PS00059">
    <property type="entry name" value="ADH_ZINC"/>
    <property type="match status" value="1"/>
</dbReference>
<dbReference type="Pfam" id="PF08240">
    <property type="entry name" value="ADH_N"/>
    <property type="match status" value="1"/>
</dbReference>
<dbReference type="InterPro" id="IPR036291">
    <property type="entry name" value="NAD(P)-bd_dom_sf"/>
</dbReference>
<evidence type="ECO:0000259" key="5">
    <source>
        <dbReference type="Pfam" id="PF00107"/>
    </source>
</evidence>
<evidence type="ECO:0000256" key="2">
    <source>
        <dbReference type="ARBA" id="ARBA00022833"/>
    </source>
</evidence>
<dbReference type="Proteomes" id="UP000321805">
    <property type="component" value="Chromosome"/>
</dbReference>
<dbReference type="InterPro" id="IPR013149">
    <property type="entry name" value="ADH-like_C"/>
</dbReference>
<dbReference type="SUPFAM" id="SSF51735">
    <property type="entry name" value="NAD(P)-binding Rossmann-fold domains"/>
    <property type="match status" value="1"/>
</dbReference>
<feature type="domain" description="Alcohol dehydrogenase-like C-terminal" evidence="5">
    <location>
        <begin position="155"/>
        <end position="267"/>
    </location>
</feature>
<name>A0A5B8UB28_9ACTN</name>
<evidence type="ECO:0000259" key="6">
    <source>
        <dbReference type="Pfam" id="PF08240"/>
    </source>
</evidence>
<accession>A0A5B8UB28</accession>
<evidence type="ECO:0000313" key="8">
    <source>
        <dbReference type="Proteomes" id="UP000321805"/>
    </source>
</evidence>
<dbReference type="KEGG" id="bsol:FSW04_23225"/>
<dbReference type="Pfam" id="PF00107">
    <property type="entry name" value="ADH_zinc_N"/>
    <property type="match status" value="1"/>
</dbReference>
<comment type="similarity">
    <text evidence="4">Belongs to the zinc-containing alcohol dehydrogenase family.</text>
</comment>
<proteinExistence type="inferred from homology"/>